<dbReference type="GO" id="GO:0005886">
    <property type="term" value="C:plasma membrane"/>
    <property type="evidence" value="ECO:0007669"/>
    <property type="project" value="UniProtKB-SubCell"/>
</dbReference>
<feature type="domain" description="3-deoxy-D-manno-octulosonic-acid transferase N-terminal" evidence="10">
    <location>
        <begin position="54"/>
        <end position="221"/>
    </location>
</feature>
<feature type="site" description="Transition state stabilizer" evidence="8">
    <location>
        <position position="219"/>
    </location>
</feature>
<dbReference type="GO" id="GO:0009244">
    <property type="term" value="P:lipopolysaccharide core region biosynthetic process"/>
    <property type="evidence" value="ECO:0007669"/>
    <property type="project" value="UniProtKB-UniRule"/>
</dbReference>
<proteinExistence type="inferred from homology"/>
<accession>A0A5Q2Q8G4</accession>
<dbReference type="InterPro" id="IPR038107">
    <property type="entry name" value="Glycos_transf_N_sf"/>
</dbReference>
<keyword evidence="12" id="KW-1185">Reference proteome</keyword>
<comment type="catalytic activity">
    <reaction evidence="6 9">
        <text>lipid IVA (E. coli) + CMP-3-deoxy-beta-D-manno-octulosonate = alpha-Kdo-(2-&gt;6)-lipid IVA (E. coli) + CMP + H(+)</text>
        <dbReference type="Rhea" id="RHEA:28066"/>
        <dbReference type="ChEBI" id="CHEBI:15378"/>
        <dbReference type="ChEBI" id="CHEBI:58603"/>
        <dbReference type="ChEBI" id="CHEBI:60364"/>
        <dbReference type="ChEBI" id="CHEBI:60377"/>
        <dbReference type="ChEBI" id="CHEBI:85987"/>
        <dbReference type="EC" id="2.4.99.12"/>
    </reaction>
</comment>
<keyword evidence="4 9" id="KW-0808">Transferase</keyword>
<feature type="active site" description="Proton acceptor" evidence="7">
    <location>
        <position position="78"/>
    </location>
</feature>
<evidence type="ECO:0000256" key="8">
    <source>
        <dbReference type="PIRSR" id="PIRSR639901-2"/>
    </source>
</evidence>
<evidence type="ECO:0000256" key="6">
    <source>
        <dbReference type="ARBA" id="ARBA00049183"/>
    </source>
</evidence>
<keyword evidence="9" id="KW-0472">Membrane</keyword>
<comment type="subcellular location">
    <subcellularLocation>
        <location evidence="9">Cell membrane</location>
    </subcellularLocation>
</comment>
<dbReference type="GO" id="GO:0009245">
    <property type="term" value="P:lipid A biosynthetic process"/>
    <property type="evidence" value="ECO:0007669"/>
    <property type="project" value="TreeGrafter"/>
</dbReference>
<protein>
    <recommendedName>
        <fullName evidence="3 9">3-deoxy-D-manno-octulosonic acid transferase</fullName>
        <shortName evidence="9">Kdo transferase</shortName>
        <ecNumber evidence="2 9">2.4.99.12</ecNumber>
    </recommendedName>
    <alternativeName>
        <fullName evidence="5 9">Lipid IV(A) 3-deoxy-D-manno-octulosonic acid transferase</fullName>
    </alternativeName>
</protein>
<dbReference type="Pfam" id="PF04413">
    <property type="entry name" value="Glycos_transf_N"/>
    <property type="match status" value="1"/>
</dbReference>
<keyword evidence="9" id="KW-0448">Lipopolysaccharide biosynthesis</keyword>
<dbReference type="Gene3D" id="3.40.50.2000">
    <property type="entry name" value="Glycogen Phosphorylase B"/>
    <property type="match status" value="1"/>
</dbReference>
<evidence type="ECO:0000256" key="7">
    <source>
        <dbReference type="PIRSR" id="PIRSR639901-1"/>
    </source>
</evidence>
<gene>
    <name evidence="11" type="ORF">GH975_00340</name>
</gene>
<evidence type="ECO:0000256" key="5">
    <source>
        <dbReference type="ARBA" id="ARBA00031445"/>
    </source>
</evidence>
<dbReference type="InterPro" id="IPR039901">
    <property type="entry name" value="Kdotransferase"/>
</dbReference>
<evidence type="ECO:0000313" key="11">
    <source>
        <dbReference type="EMBL" id="QGG79084.1"/>
    </source>
</evidence>
<dbReference type="GO" id="GO:0043842">
    <property type="term" value="F:Kdo transferase activity"/>
    <property type="evidence" value="ECO:0007669"/>
    <property type="project" value="UniProtKB-EC"/>
</dbReference>
<comment type="function">
    <text evidence="9">Involved in lipopolysaccharide (LPS) biosynthesis. Catalyzes the transfer of 3-deoxy-D-manno-octulosonate (Kdo) residue(s) from CMP-Kdo to lipid IV(A), the tetraacyldisaccharide-1,4'-bisphosphate precursor of lipid A.</text>
</comment>
<dbReference type="EC" id="2.4.99.12" evidence="2 9"/>
<dbReference type="InterPro" id="IPR007507">
    <property type="entry name" value="Glycos_transf_N"/>
</dbReference>
<feature type="site" description="Transition state stabilizer" evidence="8">
    <location>
        <position position="144"/>
    </location>
</feature>
<evidence type="ECO:0000256" key="9">
    <source>
        <dbReference type="RuleBase" id="RU365103"/>
    </source>
</evidence>
<evidence type="ECO:0000256" key="2">
    <source>
        <dbReference type="ARBA" id="ARBA00012621"/>
    </source>
</evidence>
<comment type="pathway">
    <text evidence="1 9">Bacterial outer membrane biogenesis; LPS core biosynthesis.</text>
</comment>
<dbReference type="UniPathway" id="UPA00958"/>
<dbReference type="OrthoDB" id="9789797at2"/>
<keyword evidence="9" id="KW-1003">Cell membrane</keyword>
<dbReference type="PANTHER" id="PTHR42755">
    <property type="entry name" value="3-DEOXY-MANNO-OCTULOSONATE CYTIDYLYLTRANSFERASE"/>
    <property type="match status" value="1"/>
</dbReference>
<dbReference type="AlphaFoldDB" id="A0A5Q2Q8G4"/>
<comment type="similarity">
    <text evidence="9">Belongs to the glycosyltransferase group 1 family.</text>
</comment>
<sequence>MIRLGMAVIVGSSNSLSQCYHARMRALYTLTLLLLTPILLVRSARKYRGLHWGVRQRLGFNRPRIDRPIWIHAASVGEVRAIAPIANDLIKQGPVLITTTTPTGRDQVVQLCPDTTHAFLPYDLPWAMGAWMRALKPRCLLLVETELWPNLIHAAKVHEIPAVLVNGRLSKRSARGYARMGSLARNMMASLDGCLVQSADHATAFTRLGAHPLVIGNIKFDTQLPPSTLPSGRWIVAASTHPGEEAACLKAFAKISQTETNLKLLIVPRHPERFDDVVSEAEKHGEVGRASRNQWAPAIVVGDAMGQLSGWLNGAEVAFIGGTLNRRGSQSPIEAALGGAVIVAGPSRYNFAEAYALLASGSLVDVADEPELAGALNEALTKDGDKNAALISASRGATARTLAYLTSEILRS</sequence>
<evidence type="ECO:0000256" key="1">
    <source>
        <dbReference type="ARBA" id="ARBA00004713"/>
    </source>
</evidence>
<organism evidence="11 12">
    <name type="scientific">Litorivicinus lipolyticus</name>
    <dbReference type="NCBI Taxonomy" id="418701"/>
    <lineage>
        <taxon>Bacteria</taxon>
        <taxon>Pseudomonadati</taxon>
        <taxon>Pseudomonadota</taxon>
        <taxon>Gammaproteobacteria</taxon>
        <taxon>Oceanospirillales</taxon>
        <taxon>Litorivicinaceae</taxon>
        <taxon>Litorivicinus</taxon>
    </lineage>
</organism>
<evidence type="ECO:0000259" key="10">
    <source>
        <dbReference type="Pfam" id="PF04413"/>
    </source>
</evidence>
<dbReference type="KEGG" id="llp:GH975_00340"/>
<evidence type="ECO:0000313" key="12">
    <source>
        <dbReference type="Proteomes" id="UP000388235"/>
    </source>
</evidence>
<dbReference type="EMBL" id="CP045871">
    <property type="protein sequence ID" value="QGG79084.1"/>
    <property type="molecule type" value="Genomic_DNA"/>
</dbReference>
<evidence type="ECO:0000256" key="4">
    <source>
        <dbReference type="ARBA" id="ARBA00022679"/>
    </source>
</evidence>
<evidence type="ECO:0000256" key="3">
    <source>
        <dbReference type="ARBA" id="ARBA00019077"/>
    </source>
</evidence>
<name>A0A5Q2Q8G4_9GAMM</name>
<reference evidence="11 12" key="1">
    <citation type="submission" date="2019-11" db="EMBL/GenBank/DDBJ databases">
        <authorList>
            <person name="Khan S.A."/>
            <person name="Jeon C.O."/>
            <person name="Chun B.H."/>
        </authorList>
    </citation>
    <scope>NUCLEOTIDE SEQUENCE [LARGE SCALE GENOMIC DNA]</scope>
    <source>
        <strain evidence="11 12">IMCC 1097</strain>
    </source>
</reference>
<dbReference type="PANTHER" id="PTHR42755:SF1">
    <property type="entry name" value="3-DEOXY-D-MANNO-OCTULOSONIC ACID TRANSFERASE, MITOCHONDRIAL-RELATED"/>
    <property type="match status" value="1"/>
</dbReference>
<dbReference type="Proteomes" id="UP000388235">
    <property type="component" value="Chromosome"/>
</dbReference>
<dbReference type="Gene3D" id="3.40.50.11720">
    <property type="entry name" value="3-Deoxy-D-manno-octulosonic-acid transferase, N-terminal domain"/>
    <property type="match status" value="1"/>
</dbReference>